<feature type="transmembrane region" description="Helical" evidence="1">
    <location>
        <begin position="53"/>
        <end position="71"/>
    </location>
</feature>
<feature type="transmembrane region" description="Helical" evidence="1">
    <location>
        <begin position="130"/>
        <end position="149"/>
    </location>
</feature>
<gene>
    <name evidence="2" type="ORF">F7O44_21130</name>
</gene>
<evidence type="ECO:0000313" key="3">
    <source>
        <dbReference type="Proteomes" id="UP000460435"/>
    </source>
</evidence>
<sequence length="177" mass="19352">MPPRVRRFVLAAHITTTVGWLGAVAAFIALSVIGLTSQDTQTVRAVYLVMEPAAWYVLVPLAFAALLSGLVQSLGTRWGLFRHYWVLFKLLIVVVATSYLLMYTQTFGAMAGLAANPEAELGVVRNTSPFLHAVLALLILLTAVALSVYKPRGLTPYGRRKQAEAQTATRRRRQPSG</sequence>
<feature type="transmembrane region" description="Helical" evidence="1">
    <location>
        <begin position="83"/>
        <end position="102"/>
    </location>
</feature>
<keyword evidence="1" id="KW-1133">Transmembrane helix</keyword>
<keyword evidence="1" id="KW-0472">Membrane</keyword>
<comment type="caution">
    <text evidence="2">The sequence shown here is derived from an EMBL/GenBank/DDBJ whole genome shotgun (WGS) entry which is preliminary data.</text>
</comment>
<dbReference type="AlphaFoldDB" id="A0A7K3MAZ7"/>
<proteinExistence type="predicted"/>
<dbReference type="EMBL" id="WLZY01000008">
    <property type="protein sequence ID" value="NDL59578.1"/>
    <property type="molecule type" value="Genomic_DNA"/>
</dbReference>
<feature type="transmembrane region" description="Helical" evidence="1">
    <location>
        <begin position="12"/>
        <end position="33"/>
    </location>
</feature>
<evidence type="ECO:0000256" key="1">
    <source>
        <dbReference type="SAM" id="Phobius"/>
    </source>
</evidence>
<organism evidence="2 3">
    <name type="scientific">Phytoactinopolyspora mesophila</name>
    <dbReference type="NCBI Taxonomy" id="2650750"/>
    <lineage>
        <taxon>Bacteria</taxon>
        <taxon>Bacillati</taxon>
        <taxon>Actinomycetota</taxon>
        <taxon>Actinomycetes</taxon>
        <taxon>Jiangellales</taxon>
        <taxon>Jiangellaceae</taxon>
        <taxon>Phytoactinopolyspora</taxon>
    </lineage>
</organism>
<dbReference type="Proteomes" id="UP000460435">
    <property type="component" value="Unassembled WGS sequence"/>
</dbReference>
<keyword evidence="1" id="KW-0812">Transmembrane</keyword>
<keyword evidence="3" id="KW-1185">Reference proteome</keyword>
<evidence type="ECO:0000313" key="2">
    <source>
        <dbReference type="EMBL" id="NDL59578.1"/>
    </source>
</evidence>
<accession>A0A7K3MAZ7</accession>
<protein>
    <submittedName>
        <fullName evidence="2">DUF2269 domain-containing protein</fullName>
    </submittedName>
</protein>
<name>A0A7K3MAZ7_9ACTN</name>
<reference evidence="2 3" key="1">
    <citation type="submission" date="2019-11" db="EMBL/GenBank/DDBJ databases">
        <authorList>
            <person name="Li X.-J."/>
            <person name="Feng X.-M."/>
        </authorList>
    </citation>
    <scope>NUCLEOTIDE SEQUENCE [LARGE SCALE GENOMIC DNA]</scope>
    <source>
        <strain evidence="2 3">XMNu-373</strain>
    </source>
</reference>